<dbReference type="InterPro" id="IPR027605">
    <property type="entry name" value="Lacto_ODC_put"/>
</dbReference>
<comment type="caution">
    <text evidence="7">The sequence shown here is derived from an EMBL/GenBank/DDBJ whole genome shotgun (WGS) entry which is preliminary data.</text>
</comment>
<dbReference type="AlphaFoldDB" id="A0A0R1V598"/>
<dbReference type="GO" id="GO:0016831">
    <property type="term" value="F:carboxy-lyase activity"/>
    <property type="evidence" value="ECO:0007669"/>
    <property type="project" value="UniProtKB-KW"/>
</dbReference>
<dbReference type="InterPro" id="IPR011193">
    <property type="entry name" value="Orn/lys/arg_de-COase"/>
</dbReference>
<evidence type="ECO:0000313" key="7">
    <source>
        <dbReference type="EMBL" id="KRL98504.1"/>
    </source>
</evidence>
<evidence type="ECO:0000256" key="5">
    <source>
        <dbReference type="PIRSR" id="PIRSR009393-1"/>
    </source>
</evidence>
<keyword evidence="8" id="KW-1185">Reference proteome</keyword>
<proteinExistence type="inferred from homology"/>
<evidence type="ECO:0000259" key="6">
    <source>
        <dbReference type="PROSITE" id="PS00703"/>
    </source>
</evidence>
<gene>
    <name evidence="7" type="ORF">FD50_GL000821</name>
</gene>
<dbReference type="Gene3D" id="3.90.1150.10">
    <property type="entry name" value="Aspartate Aminotransferase, domain 1"/>
    <property type="match status" value="1"/>
</dbReference>
<dbReference type="Pfam" id="PF03711">
    <property type="entry name" value="OKR_DC_1_C"/>
    <property type="match status" value="1"/>
</dbReference>
<dbReference type="InterPro" id="IPR000310">
    <property type="entry name" value="Orn/Lys/Arg_deCO2ase_major_dom"/>
</dbReference>
<dbReference type="GeneID" id="98308229"/>
<dbReference type="NCBIfam" id="TIGR04318">
    <property type="entry name" value="lacto_ODC_hypo"/>
    <property type="match status" value="1"/>
</dbReference>
<dbReference type="InterPro" id="IPR008286">
    <property type="entry name" value="Prn/Lys/Arg_de-COase_C"/>
</dbReference>
<dbReference type="PANTHER" id="PTHR45229:SF3">
    <property type="entry name" value="BIODEGRADATIVE ARGININE DECARBOXYLASE"/>
    <property type="match status" value="1"/>
</dbReference>
<dbReference type="STRING" id="1423801.FD50_GL000821"/>
<feature type="domain" description="Orn/Lys/Arg decarboxylases family 1 pyridoxal-P attachment site" evidence="6">
    <location>
        <begin position="332"/>
        <end position="346"/>
    </location>
</feature>
<dbReference type="InterPro" id="IPR015424">
    <property type="entry name" value="PyrdxlP-dep_Trfase"/>
</dbReference>
<keyword evidence="3 5" id="KW-0663">Pyridoxal phosphate</keyword>
<evidence type="ECO:0000256" key="4">
    <source>
        <dbReference type="ARBA" id="ARBA00023239"/>
    </source>
</evidence>
<sequence length="704" mass="78417">MKNLKIAATAEVEKFIPDGWKSELLSNTSLPAELAAVVISARATLPPVFAKKLAASGLTVPVIRVKPQVKSAKMRAEINRKAAAYEQENVPQFLNDLITYARAHPVSFTTPGHHNGQFYALHPAGKVFKDFMGENFFLSDVSDTVTELGDTLTHGGSPLAAQQQAARAYHADKVYFVTDGTTCANTICATAALTAGDLVLFDRNNHKSLYNSALVETGAIPIYLPTDRNALGAIGEIDERALDEQQLRAQVKKVAHAKATQQRPFRLAVIQLETYDGVLYDAQRLVKKIGHLCDYILFDCAWGGYEQFLPMLRPLSPFSLKLSAQAPGILVTQSIHKQQAGLAQASQILKKDRHLKGQPRYIDHKHFNHAYLKYVTTSYSYPIYASLTVNAALAANNFSAVVWQRALRLGIEWRKQLLQSAHFFKPFVPAKINGIPWEQIPTEELATQRTAWQLNAQAKWHGFREVVDGQVLQDPLKLIITTPGVDVAAAQYQTDGIPAPIVEQFLTERRIMCAKADLNSLLFLLTPGESQAKLARLLSALLEFEKLYQANATVEEVLPRLFKEHQKFYAGWTMQKLCSNMQLYYRQHQTFALQKVLFESRNLQDFVLSPAKADAEFVRNNCELIPLENAVGRVALEGALPYPPGIFVVAPGERWQEKEIAYFEVLLGAMSAFPGFAAEIQGVYPEKTATGRYKAKVIVLKEQH</sequence>
<dbReference type="Proteomes" id="UP000051166">
    <property type="component" value="Unassembled WGS sequence"/>
</dbReference>
<dbReference type="OrthoDB" id="9815233at2"/>
<protein>
    <submittedName>
        <fullName evidence="7">Ornithine decarboxylase chain A</fullName>
    </submittedName>
</protein>
<evidence type="ECO:0000313" key="8">
    <source>
        <dbReference type="Proteomes" id="UP000051166"/>
    </source>
</evidence>
<evidence type="ECO:0000256" key="3">
    <source>
        <dbReference type="ARBA" id="ARBA00022898"/>
    </source>
</evidence>
<dbReference type="SUPFAM" id="SSF53383">
    <property type="entry name" value="PLP-dependent transferases"/>
    <property type="match status" value="1"/>
</dbReference>
<dbReference type="Pfam" id="PF01276">
    <property type="entry name" value="OKR_DC_1"/>
    <property type="match status" value="1"/>
</dbReference>
<keyword evidence="2" id="KW-0210">Decarboxylase</keyword>
<dbReference type="InterPro" id="IPR015421">
    <property type="entry name" value="PyrdxlP-dep_Trfase_major"/>
</dbReference>
<dbReference type="PIRSF" id="PIRSF009393">
    <property type="entry name" value="Orn_decarb"/>
    <property type="match status" value="1"/>
</dbReference>
<dbReference type="PROSITE" id="PS00703">
    <property type="entry name" value="OKR_DC_1"/>
    <property type="match status" value="1"/>
</dbReference>
<keyword evidence="4" id="KW-0456">Lyase</keyword>
<dbReference type="GO" id="GO:0006520">
    <property type="term" value="P:amino acid metabolic process"/>
    <property type="evidence" value="ECO:0007669"/>
    <property type="project" value="InterPro"/>
</dbReference>
<evidence type="ECO:0000256" key="2">
    <source>
        <dbReference type="ARBA" id="ARBA00022793"/>
    </source>
</evidence>
<dbReference type="InterPro" id="IPR036633">
    <property type="entry name" value="Prn/Lys/Arg_de-COase_C_sf"/>
</dbReference>
<dbReference type="EMBL" id="AZFQ01000039">
    <property type="protein sequence ID" value="KRL98504.1"/>
    <property type="molecule type" value="Genomic_DNA"/>
</dbReference>
<name>A0A0R1V598_9LACO</name>
<reference evidence="7 8" key="1">
    <citation type="journal article" date="2015" name="Genome Announc.">
        <title>Expanding the biotechnology potential of lactobacilli through comparative genomics of 213 strains and associated genera.</title>
        <authorList>
            <person name="Sun Z."/>
            <person name="Harris H.M."/>
            <person name="McCann A."/>
            <person name="Guo C."/>
            <person name="Argimon S."/>
            <person name="Zhang W."/>
            <person name="Yang X."/>
            <person name="Jeffery I.B."/>
            <person name="Cooney J.C."/>
            <person name="Kagawa T.F."/>
            <person name="Liu W."/>
            <person name="Song Y."/>
            <person name="Salvetti E."/>
            <person name="Wrobel A."/>
            <person name="Rasinkangas P."/>
            <person name="Parkhill J."/>
            <person name="Rea M.C."/>
            <person name="O'Sullivan O."/>
            <person name="Ritari J."/>
            <person name="Douillard F.P."/>
            <person name="Paul Ross R."/>
            <person name="Yang R."/>
            <person name="Briner A.E."/>
            <person name="Felis G.E."/>
            <person name="de Vos W.M."/>
            <person name="Barrangou R."/>
            <person name="Klaenhammer T.R."/>
            <person name="Caufield P.W."/>
            <person name="Cui Y."/>
            <person name="Zhang H."/>
            <person name="O'Toole P.W."/>
        </authorList>
    </citation>
    <scope>NUCLEOTIDE SEQUENCE [LARGE SCALE GENOMIC DNA]</scope>
    <source>
        <strain evidence="7 8">DSM 16230</strain>
    </source>
</reference>
<dbReference type="PANTHER" id="PTHR45229">
    <property type="entry name" value="CONSTITUTIVE ORNITHINE DECARBOXYLASE"/>
    <property type="match status" value="1"/>
</dbReference>
<dbReference type="SUPFAM" id="SSF55904">
    <property type="entry name" value="Ornithine decarboxylase C-terminal domain"/>
    <property type="match status" value="1"/>
</dbReference>
<comment type="similarity">
    <text evidence="1">Belongs to the Orn/Lys/Arg decarboxylase class-I family.</text>
</comment>
<accession>A0A0R1V598</accession>
<organism evidence="7 8">
    <name type="scientific">Liquorilactobacillus satsumensis DSM 16230 = JCM 12392</name>
    <dbReference type="NCBI Taxonomy" id="1423801"/>
    <lineage>
        <taxon>Bacteria</taxon>
        <taxon>Bacillati</taxon>
        <taxon>Bacillota</taxon>
        <taxon>Bacilli</taxon>
        <taxon>Lactobacillales</taxon>
        <taxon>Lactobacillaceae</taxon>
        <taxon>Liquorilactobacillus</taxon>
    </lineage>
</organism>
<dbReference type="RefSeq" id="WP_056960884.1">
    <property type="nucleotide sequence ID" value="NZ_AZFQ01000039.1"/>
</dbReference>
<dbReference type="InterPro" id="IPR015422">
    <property type="entry name" value="PyrdxlP-dep_Trfase_small"/>
</dbReference>
<dbReference type="PATRIC" id="fig|1423801.4.peg.835"/>
<evidence type="ECO:0000256" key="1">
    <source>
        <dbReference type="ARBA" id="ARBA00010671"/>
    </source>
</evidence>
<dbReference type="Gene3D" id="3.90.100.10">
    <property type="entry name" value="Orn/Lys/Arg decarboxylase, C-terminal domain"/>
    <property type="match status" value="1"/>
</dbReference>
<feature type="modified residue" description="N6-(pyridoxal phosphate)lysine" evidence="5">
    <location>
        <position position="337"/>
    </location>
</feature>
<dbReference type="Gene3D" id="3.40.640.10">
    <property type="entry name" value="Type I PLP-dependent aspartate aminotransferase-like (Major domain)"/>
    <property type="match status" value="1"/>
</dbReference>
<dbReference type="GO" id="GO:0005829">
    <property type="term" value="C:cytosol"/>
    <property type="evidence" value="ECO:0007669"/>
    <property type="project" value="TreeGrafter"/>
</dbReference>
<dbReference type="GO" id="GO:0030170">
    <property type="term" value="F:pyridoxal phosphate binding"/>
    <property type="evidence" value="ECO:0007669"/>
    <property type="project" value="TreeGrafter"/>
</dbReference>